<keyword evidence="5 13" id="KW-0255">Endonuclease</keyword>
<dbReference type="EMBL" id="JQBT01000032">
    <property type="protein sequence ID" value="KRN79014.1"/>
    <property type="molecule type" value="Genomic_DNA"/>
</dbReference>
<keyword evidence="6 13" id="KW-0227">DNA damage</keyword>
<dbReference type="GO" id="GO:0003676">
    <property type="term" value="F:nucleic acid binding"/>
    <property type="evidence" value="ECO:0007669"/>
    <property type="project" value="InterPro"/>
</dbReference>
<evidence type="ECO:0000256" key="4">
    <source>
        <dbReference type="ARBA" id="ARBA00022723"/>
    </source>
</evidence>
<dbReference type="GeneID" id="61250299"/>
<keyword evidence="7 13" id="KW-0378">Hydrolase</keyword>
<evidence type="ECO:0000313" key="17">
    <source>
        <dbReference type="Proteomes" id="UP000051565"/>
    </source>
</evidence>
<evidence type="ECO:0000256" key="11">
    <source>
        <dbReference type="ARBA" id="ARBA00023447"/>
    </source>
</evidence>
<dbReference type="PIRSF" id="PIRSF037785">
    <property type="entry name" value="RecU"/>
    <property type="match status" value="1"/>
</dbReference>
<dbReference type="HAMAP" id="MF_00130">
    <property type="entry name" value="RecU"/>
    <property type="match status" value="1"/>
</dbReference>
<dbReference type="InterPro" id="IPR004612">
    <property type="entry name" value="Resolv_RecU"/>
</dbReference>
<dbReference type="STRING" id="53444.AYR59_05540"/>
<feature type="region of interest" description="Disordered" evidence="15">
    <location>
        <begin position="1"/>
        <end position="25"/>
    </location>
</feature>
<feature type="binding site" evidence="13">
    <location>
        <position position="84"/>
    </location>
    <ligand>
        <name>Mg(2+)</name>
        <dbReference type="ChEBI" id="CHEBI:18420"/>
    </ligand>
</feature>
<evidence type="ECO:0000256" key="7">
    <source>
        <dbReference type="ARBA" id="ARBA00022801"/>
    </source>
</evidence>
<name>A0A0R2JT57_9LACO</name>
<evidence type="ECO:0000256" key="15">
    <source>
        <dbReference type="SAM" id="MobiDB-lite"/>
    </source>
</evidence>
<keyword evidence="2 13" id="KW-0963">Cytoplasm</keyword>
<feature type="binding site" evidence="13">
    <location>
        <position position="99"/>
    </location>
    <ligand>
        <name>Mg(2+)</name>
        <dbReference type="ChEBI" id="CHEBI:18420"/>
    </ligand>
</feature>
<dbReference type="AlphaFoldDB" id="A0A0R2JT57"/>
<evidence type="ECO:0000256" key="1">
    <source>
        <dbReference type="ARBA" id="ARBA00004496"/>
    </source>
</evidence>
<evidence type="ECO:0000256" key="12">
    <source>
        <dbReference type="ARBA" id="ARBA00029523"/>
    </source>
</evidence>
<evidence type="ECO:0000256" key="9">
    <source>
        <dbReference type="ARBA" id="ARBA00023172"/>
    </source>
</evidence>
<reference evidence="16 17" key="1">
    <citation type="journal article" date="2015" name="Genome Announc.">
        <title>Expanding the biotechnology potential of lactobacilli through comparative genomics of 213 strains and associated genera.</title>
        <authorList>
            <person name="Sun Z."/>
            <person name="Harris H.M."/>
            <person name="McCann A."/>
            <person name="Guo C."/>
            <person name="Argimon S."/>
            <person name="Zhang W."/>
            <person name="Yang X."/>
            <person name="Jeffery I.B."/>
            <person name="Cooney J.C."/>
            <person name="Kagawa T.F."/>
            <person name="Liu W."/>
            <person name="Song Y."/>
            <person name="Salvetti E."/>
            <person name="Wrobel A."/>
            <person name="Rasinkangas P."/>
            <person name="Parkhill J."/>
            <person name="Rea M.C."/>
            <person name="O'Sullivan O."/>
            <person name="Ritari J."/>
            <person name="Douillard F.P."/>
            <person name="Paul Ross R."/>
            <person name="Yang R."/>
            <person name="Briner A.E."/>
            <person name="Felis G.E."/>
            <person name="de Vos W.M."/>
            <person name="Barrangou R."/>
            <person name="Klaenhammer T.R."/>
            <person name="Caufield P.W."/>
            <person name="Cui Y."/>
            <person name="Zhang H."/>
            <person name="O'Toole P.W."/>
        </authorList>
    </citation>
    <scope>NUCLEOTIDE SEQUENCE [LARGE SCALE GENOMIC DNA]</scope>
    <source>
        <strain evidence="16 17">DSM 20690</strain>
    </source>
</reference>
<dbReference type="NCBIfam" id="NF002584">
    <property type="entry name" value="PRK02234.1-5"/>
    <property type="match status" value="1"/>
</dbReference>
<comment type="subcellular location">
    <subcellularLocation>
        <location evidence="1 13">Cytoplasm</location>
    </subcellularLocation>
</comment>
<evidence type="ECO:0000256" key="8">
    <source>
        <dbReference type="ARBA" id="ARBA00022842"/>
    </source>
</evidence>
<dbReference type="InterPro" id="IPR011856">
    <property type="entry name" value="tRNA_endonuc-like_dom_sf"/>
</dbReference>
<dbReference type="InterPro" id="IPR011335">
    <property type="entry name" value="Restrct_endonuc-II-like"/>
</dbReference>
<keyword evidence="10 13" id="KW-0234">DNA repair</keyword>
<comment type="function">
    <text evidence="13">Endonuclease that resolves Holliday junction intermediates in genetic recombination. Cleaves mobile four-strand junctions by introducing symmetrical nicks in paired strands. Promotes annealing of linear ssDNA with homologous dsDNA. Required for DNA repair, homologous recombination and chromosome segregation.</text>
</comment>
<dbReference type="EC" id="3.1.21.10" evidence="13 14"/>
<protein>
    <recommendedName>
        <fullName evidence="12 13">Holliday junction resolvase RecU</fullName>
        <ecNumber evidence="13 14">3.1.21.10</ecNumber>
    </recommendedName>
    <alternativeName>
        <fullName evidence="13">Recombination protein U homolog</fullName>
    </alternativeName>
</protein>
<evidence type="ECO:0000256" key="14">
    <source>
        <dbReference type="NCBIfam" id="TIGR00648"/>
    </source>
</evidence>
<evidence type="ECO:0000256" key="2">
    <source>
        <dbReference type="ARBA" id="ARBA00022490"/>
    </source>
</evidence>
<dbReference type="GO" id="GO:0000287">
    <property type="term" value="F:magnesium ion binding"/>
    <property type="evidence" value="ECO:0007669"/>
    <property type="project" value="UniProtKB-UniRule"/>
</dbReference>
<dbReference type="Pfam" id="PF03838">
    <property type="entry name" value="RecU"/>
    <property type="match status" value="1"/>
</dbReference>
<dbReference type="PATRIC" id="fig|1122148.6.peg.438"/>
<dbReference type="GO" id="GO:0005737">
    <property type="term" value="C:cytoplasm"/>
    <property type="evidence" value="ECO:0007669"/>
    <property type="project" value="UniProtKB-SubCell"/>
</dbReference>
<evidence type="ECO:0000256" key="3">
    <source>
        <dbReference type="ARBA" id="ARBA00022722"/>
    </source>
</evidence>
<dbReference type="GO" id="GO:0006310">
    <property type="term" value="P:DNA recombination"/>
    <property type="evidence" value="ECO:0007669"/>
    <property type="project" value="UniProtKB-UniRule"/>
</dbReference>
<keyword evidence="8 13" id="KW-0460">Magnesium</keyword>
<comment type="caution">
    <text evidence="16">The sequence shown here is derived from an EMBL/GenBank/DDBJ whole genome shotgun (WGS) entry which is preliminary data.</text>
</comment>
<feature type="binding site" evidence="13">
    <location>
        <position position="86"/>
    </location>
    <ligand>
        <name>Mg(2+)</name>
        <dbReference type="ChEBI" id="CHEBI:18420"/>
    </ligand>
</feature>
<dbReference type="OrthoDB" id="9783592at2"/>
<dbReference type="GO" id="GO:0008821">
    <property type="term" value="F:crossover junction DNA endonuclease activity"/>
    <property type="evidence" value="ECO:0007669"/>
    <property type="project" value="UniProtKB-EC"/>
</dbReference>
<evidence type="ECO:0000256" key="13">
    <source>
        <dbReference type="HAMAP-Rule" id="MF_00130"/>
    </source>
</evidence>
<dbReference type="GO" id="GO:0006281">
    <property type="term" value="P:DNA repair"/>
    <property type="evidence" value="ECO:0007669"/>
    <property type="project" value="UniProtKB-UniRule"/>
</dbReference>
<dbReference type="NCBIfam" id="TIGR00648">
    <property type="entry name" value="recU"/>
    <property type="match status" value="1"/>
</dbReference>
<evidence type="ECO:0000256" key="10">
    <source>
        <dbReference type="ARBA" id="ARBA00023204"/>
    </source>
</evidence>
<dbReference type="Proteomes" id="UP000051565">
    <property type="component" value="Unassembled WGS sequence"/>
</dbReference>
<dbReference type="Gene3D" id="3.40.1350.10">
    <property type="match status" value="1"/>
</dbReference>
<keyword evidence="17" id="KW-1185">Reference proteome</keyword>
<keyword evidence="3 13" id="KW-0540">Nuclease</keyword>
<keyword evidence="9 13" id="KW-0233">DNA recombination</keyword>
<feature type="site" description="Transition state stabilizer" evidence="13">
    <location>
        <position position="101"/>
    </location>
</feature>
<accession>A0A0R2JT57</accession>
<proteinExistence type="inferred from homology"/>
<evidence type="ECO:0000256" key="6">
    <source>
        <dbReference type="ARBA" id="ARBA00022763"/>
    </source>
</evidence>
<evidence type="ECO:0000313" key="16">
    <source>
        <dbReference type="EMBL" id="KRN79014.1"/>
    </source>
</evidence>
<dbReference type="CDD" id="cd22354">
    <property type="entry name" value="RecU-like"/>
    <property type="match status" value="1"/>
</dbReference>
<feature type="binding site" evidence="13">
    <location>
        <position position="118"/>
    </location>
    <ligand>
        <name>Mg(2+)</name>
        <dbReference type="ChEBI" id="CHEBI:18420"/>
    </ligand>
</feature>
<dbReference type="SUPFAM" id="SSF52980">
    <property type="entry name" value="Restriction endonuclease-like"/>
    <property type="match status" value="1"/>
</dbReference>
<comment type="cofactor">
    <cofactor evidence="13">
        <name>Mg(2+)</name>
        <dbReference type="ChEBI" id="CHEBI:18420"/>
    </cofactor>
    <text evidence="13">Binds 1 Mg(2+) ion per subunit.</text>
</comment>
<sequence>MTINYPNGNDYSPNNKQSKKKSTINYGDRGMSLEQEINLSNAYYLNKGIAVIHKKPTPIQIVKVDYPKRSAAVIKEAYFKQASTTDYNGIFKEKYIDFDAKETTNKTSFPLNNFHQHQISHMQQCSKLGGICFSLIKFVKTNELFVLNGTDLFFYWERQYNDGRKSISKQELENSGYKLSYQINPLIPYLDAVDKIIDDNGGK</sequence>
<keyword evidence="4 13" id="KW-0479">Metal-binding</keyword>
<dbReference type="GO" id="GO:0007059">
    <property type="term" value="P:chromosome segregation"/>
    <property type="evidence" value="ECO:0007669"/>
    <property type="project" value="UniProtKB-UniRule"/>
</dbReference>
<comment type="similarity">
    <text evidence="11 13">Belongs to the RecU family.</text>
</comment>
<dbReference type="RefSeq" id="WP_143444884.1">
    <property type="nucleotide sequence ID" value="NZ_FUXS01000001.1"/>
</dbReference>
<organism evidence="16 17">
    <name type="scientific">Fructilactobacillus lindneri DSM 20690 = JCM 11027</name>
    <dbReference type="NCBI Taxonomy" id="1122148"/>
    <lineage>
        <taxon>Bacteria</taxon>
        <taxon>Bacillati</taxon>
        <taxon>Bacillota</taxon>
        <taxon>Bacilli</taxon>
        <taxon>Lactobacillales</taxon>
        <taxon>Lactobacillaceae</taxon>
        <taxon>Fructilactobacillus</taxon>
    </lineage>
</organism>
<gene>
    <name evidence="13" type="primary">recU</name>
    <name evidence="16" type="ORF">IV52_GL000419</name>
</gene>
<evidence type="ECO:0000256" key="5">
    <source>
        <dbReference type="ARBA" id="ARBA00022759"/>
    </source>
</evidence>
<feature type="compositionally biased region" description="Polar residues" evidence="15">
    <location>
        <begin position="1"/>
        <end position="16"/>
    </location>
</feature>
<comment type="catalytic activity">
    <reaction evidence="13">
        <text>Endonucleolytic cleavage at a junction such as a reciprocal single-stranded crossover between two homologous DNA duplexes (Holliday junction).</text>
        <dbReference type="EC" id="3.1.21.10"/>
    </reaction>
</comment>